<dbReference type="Gene3D" id="3.30.2010.10">
    <property type="entry name" value="Metalloproteases ('zincins'), catalytic domain"/>
    <property type="match status" value="1"/>
</dbReference>
<keyword evidence="3" id="KW-1185">Reference proteome</keyword>
<dbReference type="CDD" id="cd07344">
    <property type="entry name" value="M48_yhfN_like"/>
    <property type="match status" value="1"/>
</dbReference>
<dbReference type="RefSeq" id="WP_373654369.1">
    <property type="nucleotide sequence ID" value="NZ_JBGUAW010000001.1"/>
</dbReference>
<organism evidence="2 3">
    <name type="scientific">Thiohalorhabdus methylotrophus</name>
    <dbReference type="NCBI Taxonomy" id="3242694"/>
    <lineage>
        <taxon>Bacteria</taxon>
        <taxon>Pseudomonadati</taxon>
        <taxon>Pseudomonadota</taxon>
        <taxon>Gammaproteobacteria</taxon>
        <taxon>Thiohalorhabdales</taxon>
        <taxon>Thiohalorhabdaceae</taxon>
        <taxon>Thiohalorhabdus</taxon>
    </lineage>
</organism>
<dbReference type="PANTHER" id="PTHR30399">
    <property type="entry name" value="UNCHARACTERIZED PROTEIN YGJP"/>
    <property type="match status" value="1"/>
</dbReference>
<evidence type="ECO:0000259" key="1">
    <source>
        <dbReference type="Pfam" id="PF01863"/>
    </source>
</evidence>
<dbReference type="Proteomes" id="UP001575181">
    <property type="component" value="Unassembled WGS sequence"/>
</dbReference>
<feature type="domain" description="YgjP-like metallopeptidase" evidence="1">
    <location>
        <begin position="16"/>
        <end position="224"/>
    </location>
</feature>
<comment type="caution">
    <text evidence="2">The sequence shown here is derived from an EMBL/GenBank/DDBJ whole genome shotgun (WGS) entry which is preliminary data.</text>
</comment>
<proteinExistence type="predicted"/>
<sequence>MGEQPEYTVRVSQRAKRARLSVSPAGRVEVVIPKGVSRREADALVAANREWLERALKRVRSRQAERPDLHAGLPERIHLAALGRGWSVEYAESGDGKSRVRERNGDGLRVHAPDRAAARSALCTWLHRTAKSHLPGWLQEVAEPHGLRPARVTIRCQATRWGSCSAKGAVSLNRNLLFLEPELVRYLFLHELAHTVHLNHSPAFWELVGRMEPAYQALDRGLREATARVPAWALPDRLLPADFLD</sequence>
<dbReference type="InterPro" id="IPR002725">
    <property type="entry name" value="YgjP-like_metallopeptidase"/>
</dbReference>
<accession>A0ABV4TQK8</accession>
<dbReference type="Pfam" id="PF01863">
    <property type="entry name" value="YgjP-like"/>
    <property type="match status" value="1"/>
</dbReference>
<dbReference type="InterPro" id="IPR053136">
    <property type="entry name" value="UTP_pyrophosphatase-like"/>
</dbReference>
<evidence type="ECO:0000313" key="2">
    <source>
        <dbReference type="EMBL" id="MFA9459586.1"/>
    </source>
</evidence>
<name>A0ABV4TQK8_9GAMM</name>
<gene>
    <name evidence="2" type="ORF">ACERLL_01930</name>
</gene>
<dbReference type="PANTHER" id="PTHR30399:SF1">
    <property type="entry name" value="UTP PYROPHOSPHATASE"/>
    <property type="match status" value="1"/>
</dbReference>
<protein>
    <submittedName>
        <fullName evidence="2">M48 family metallopeptidase</fullName>
    </submittedName>
</protein>
<reference evidence="2 3" key="1">
    <citation type="submission" date="2024-08" db="EMBL/GenBank/DDBJ databases">
        <title>Whole-genome sequencing of halo(alkali)philic microorganisms from hypersaline lakes.</title>
        <authorList>
            <person name="Sorokin D.Y."/>
            <person name="Merkel A.Y."/>
            <person name="Messina E."/>
            <person name="Yakimov M."/>
        </authorList>
    </citation>
    <scope>NUCLEOTIDE SEQUENCE [LARGE SCALE GENOMIC DNA]</scope>
    <source>
        <strain evidence="2 3">Cl-TMA</strain>
    </source>
</reference>
<evidence type="ECO:0000313" key="3">
    <source>
        <dbReference type="Proteomes" id="UP001575181"/>
    </source>
</evidence>
<dbReference type="EMBL" id="JBGUAW010000001">
    <property type="protein sequence ID" value="MFA9459586.1"/>
    <property type="molecule type" value="Genomic_DNA"/>
</dbReference>